<accession>A0A894XAU0</accession>
<proteinExistence type="predicted"/>
<dbReference type="RefSeq" id="WP_011254759.1">
    <property type="nucleotide sequence ID" value="NZ_CAADQB010001305.1"/>
</dbReference>
<evidence type="ECO:0000313" key="1">
    <source>
        <dbReference type="EMBL" id="QRX85491.1"/>
    </source>
</evidence>
<dbReference type="AlphaFoldDB" id="A0A894XAU0"/>
<dbReference type="EMBL" id="MT437279">
    <property type="protein sequence ID" value="QRX85491.1"/>
    <property type="molecule type" value="Genomic_DNA"/>
</dbReference>
<protein>
    <submittedName>
        <fullName evidence="1">Uncharacterized protein</fullName>
    </submittedName>
</protein>
<organism evidence="1">
    <name type="scientific">Pseudomonas aeruginosa</name>
    <dbReference type="NCBI Taxonomy" id="287"/>
    <lineage>
        <taxon>Bacteria</taxon>
        <taxon>Pseudomonadati</taxon>
        <taxon>Pseudomonadota</taxon>
        <taxon>Gammaproteobacteria</taxon>
        <taxon>Pseudomonadales</taxon>
        <taxon>Pseudomonadaceae</taxon>
        <taxon>Pseudomonas</taxon>
    </lineage>
</organism>
<name>A0A894XAU0_PSEAI</name>
<sequence length="120" mass="13053">MAGLGRVQVAEVPEWTYARSKPSKYTFFAALALAGLEDRHIRLNAATQRALLGAPVFGRRVLRVDSKTGMVQVMSSTCFGTDINSGDYPPSIVQFAADQKKACNPGFWGDVYVPAELLQS</sequence>
<reference evidence="1" key="1">
    <citation type="journal article" name="Microorganisms">
        <title>Unravelling the Features of Success of VIM-Producing ST111 and ST235 Pseudomonas aeruginosa in a Greek Hospital.</title>
        <authorList>
            <person name="Papagiannitsis C.C."/>
            <person name="Verra A."/>
            <person name="Galani V."/>
            <person name="Xitsas S."/>
            <person name="Bitar I."/>
            <person name="Hrabak J."/>
            <person name="Petinaki E."/>
        </authorList>
    </citation>
    <scope>NUCLEOTIDE SEQUENCE</scope>
    <source>
        <strain evidence="1">Pae9047-Lar</strain>
    </source>
</reference>